<proteinExistence type="predicted"/>
<dbReference type="Pfam" id="PF14924">
    <property type="entry name" value="MAP10_N"/>
    <property type="match status" value="1"/>
</dbReference>
<dbReference type="Proteomes" id="UP000325440">
    <property type="component" value="Unassembled WGS sequence"/>
</dbReference>
<keyword evidence="3" id="KW-1185">Reference proteome</keyword>
<gene>
    <name evidence="2" type="ORF">CINCED_3A019592</name>
</gene>
<name>A0A5E4M599_9HEMI</name>
<feature type="region of interest" description="Disordered" evidence="1">
    <location>
        <begin position="349"/>
        <end position="392"/>
    </location>
</feature>
<evidence type="ECO:0000256" key="1">
    <source>
        <dbReference type="SAM" id="MobiDB-lite"/>
    </source>
</evidence>
<evidence type="ECO:0000313" key="2">
    <source>
        <dbReference type="EMBL" id="VVC25883.1"/>
    </source>
</evidence>
<feature type="compositionally biased region" description="Pro residues" evidence="1">
    <location>
        <begin position="373"/>
        <end position="382"/>
    </location>
</feature>
<sequence length="392" mass="43042">MAAQNIYSLEVVVRKVTLVGAMEATNTCPLCVCLRFPGLVDMTVCEGDHCGNRTVGGGTVWMSRGTSSLFAVGADDLCRTARDFRADVAVYRHVDGTPETHFVSQPRLVAQTCVEFNESFTSLLLDPDQPEKTSMLNRTLALYETGHSTPVGTVELMIRMTSHGDLVTTEFSRIADSKKYNYKGLNTYVPINMSCKKSSLVDKCQHVQKCCKAKKTCKTKKPKDGNDVCNKEMNQVKCVLTVMEMMKDLFTKAAASSPSELNEQQTTRNPCMFDLNCPVARCPFRMDEPITAFVDRMVDGGDGRPTKTKTPASKSLPSAQAGADGSSENVEIEDDADVFVVSSGRVDPCRVSLPVHRENTTQYLETDLQPEFRPQPPQPPSKPAKKGGKKGK</sequence>
<dbReference type="AlphaFoldDB" id="A0A5E4M599"/>
<dbReference type="OrthoDB" id="7682862at2759"/>
<dbReference type="EMBL" id="CABPRJ010000021">
    <property type="protein sequence ID" value="VVC25883.1"/>
    <property type="molecule type" value="Genomic_DNA"/>
</dbReference>
<organism evidence="2 3">
    <name type="scientific">Cinara cedri</name>
    <dbReference type="NCBI Taxonomy" id="506608"/>
    <lineage>
        <taxon>Eukaryota</taxon>
        <taxon>Metazoa</taxon>
        <taxon>Ecdysozoa</taxon>
        <taxon>Arthropoda</taxon>
        <taxon>Hexapoda</taxon>
        <taxon>Insecta</taxon>
        <taxon>Pterygota</taxon>
        <taxon>Neoptera</taxon>
        <taxon>Paraneoptera</taxon>
        <taxon>Hemiptera</taxon>
        <taxon>Sternorrhyncha</taxon>
        <taxon>Aphidomorpha</taxon>
        <taxon>Aphidoidea</taxon>
        <taxon>Aphididae</taxon>
        <taxon>Lachninae</taxon>
        <taxon>Cinara</taxon>
    </lineage>
</organism>
<feature type="region of interest" description="Disordered" evidence="1">
    <location>
        <begin position="296"/>
        <end position="331"/>
    </location>
</feature>
<feature type="compositionally biased region" description="Basic residues" evidence="1">
    <location>
        <begin position="383"/>
        <end position="392"/>
    </location>
</feature>
<evidence type="ECO:0000313" key="3">
    <source>
        <dbReference type="Proteomes" id="UP000325440"/>
    </source>
</evidence>
<protein>
    <submittedName>
        <fullName evidence="2">Uncharacterized protein</fullName>
    </submittedName>
</protein>
<feature type="compositionally biased region" description="Basic and acidic residues" evidence="1">
    <location>
        <begin position="296"/>
        <end position="305"/>
    </location>
</feature>
<reference evidence="2 3" key="1">
    <citation type="submission" date="2019-08" db="EMBL/GenBank/DDBJ databases">
        <authorList>
            <person name="Alioto T."/>
            <person name="Alioto T."/>
            <person name="Gomez Garrido J."/>
        </authorList>
    </citation>
    <scope>NUCLEOTIDE SEQUENCE [LARGE SCALE GENOMIC DNA]</scope>
</reference>
<accession>A0A5E4M599</accession>
<feature type="compositionally biased region" description="Polar residues" evidence="1">
    <location>
        <begin position="308"/>
        <end position="318"/>
    </location>
</feature>